<dbReference type="EMBL" id="JANPWZ010001820">
    <property type="protein sequence ID" value="KAJ3562993.1"/>
    <property type="molecule type" value="Genomic_DNA"/>
</dbReference>
<dbReference type="InterPro" id="IPR008948">
    <property type="entry name" value="L-Aspartase-like"/>
</dbReference>
<dbReference type="GO" id="GO:0003824">
    <property type="term" value="F:catalytic activity"/>
    <property type="evidence" value="ECO:0007669"/>
    <property type="project" value="InterPro"/>
</dbReference>
<evidence type="ECO:0000313" key="3">
    <source>
        <dbReference type="EMBL" id="KAJ3562993.1"/>
    </source>
</evidence>
<protein>
    <submittedName>
        <fullName evidence="3">Uncharacterized protein</fullName>
    </submittedName>
</protein>
<sequence length="276" mass="29596">MPSKIKCFKDLVLAWSRDPSLSANAILPINGRELTIADVVAVSRDLAPVKLTSDSISAIYICSRVIPERLSKGDHIYSVDMRFGGSADTRSNDVKRIQQNSNGHAGESNGETSGSKKHREEKQRRASAQSSLPLNGPLPATCVPESWARASMLIRLNSLAGAIVGPRDIEGARKVIRADRAPSEASIEPISLQAKEGLAIIDGAAVSAGVAALAMHESLNLSALSQILTEMSVEALRESDESFESFIARVRPHTSQQARQPERRDATAGPLFIAHG</sequence>
<proteinExistence type="inferred from homology"/>
<gene>
    <name evidence="3" type="ORF">NPX13_g8356</name>
</gene>
<comment type="caution">
    <text evidence="3">The sequence shown here is derived from an EMBL/GenBank/DDBJ whole genome shotgun (WGS) entry which is preliminary data.</text>
</comment>
<organism evidence="3 4">
    <name type="scientific">Xylaria arbuscula</name>
    <dbReference type="NCBI Taxonomy" id="114810"/>
    <lineage>
        <taxon>Eukaryota</taxon>
        <taxon>Fungi</taxon>
        <taxon>Dikarya</taxon>
        <taxon>Ascomycota</taxon>
        <taxon>Pezizomycotina</taxon>
        <taxon>Sordariomycetes</taxon>
        <taxon>Xylariomycetidae</taxon>
        <taxon>Xylariales</taxon>
        <taxon>Xylariaceae</taxon>
        <taxon>Xylaria</taxon>
    </lineage>
</organism>
<dbReference type="SUPFAM" id="SSF48557">
    <property type="entry name" value="L-aspartase-like"/>
    <property type="match status" value="1"/>
</dbReference>
<dbReference type="Gene3D" id="1.10.275.10">
    <property type="entry name" value="Fumarase/aspartase (N-terminal domain)"/>
    <property type="match status" value="2"/>
</dbReference>
<dbReference type="VEuPathDB" id="FungiDB:F4678DRAFT_479049"/>
<dbReference type="InterPro" id="IPR001106">
    <property type="entry name" value="Aromatic_Lyase"/>
</dbReference>
<name>A0A9W8N8W4_9PEZI</name>
<dbReference type="Gene3D" id="1.20.200.10">
    <property type="entry name" value="Fumarase/aspartase (Central domain)"/>
    <property type="match status" value="1"/>
</dbReference>
<dbReference type="AlphaFoldDB" id="A0A9W8N8W4"/>
<dbReference type="PANTHER" id="PTHR10362">
    <property type="entry name" value="HISTIDINE AMMONIA-LYASE"/>
    <property type="match status" value="1"/>
</dbReference>
<dbReference type="InterPro" id="IPR024083">
    <property type="entry name" value="Fumarase/histidase_N"/>
</dbReference>
<evidence type="ECO:0000256" key="2">
    <source>
        <dbReference type="SAM" id="MobiDB-lite"/>
    </source>
</evidence>
<dbReference type="Pfam" id="PF00221">
    <property type="entry name" value="Lyase_aromatic"/>
    <property type="match status" value="1"/>
</dbReference>
<keyword evidence="4" id="KW-1185">Reference proteome</keyword>
<feature type="region of interest" description="Disordered" evidence="2">
    <location>
        <begin position="98"/>
        <end position="137"/>
    </location>
</feature>
<evidence type="ECO:0000313" key="4">
    <source>
        <dbReference type="Proteomes" id="UP001148614"/>
    </source>
</evidence>
<reference evidence="3" key="1">
    <citation type="submission" date="2022-07" db="EMBL/GenBank/DDBJ databases">
        <title>Genome Sequence of Xylaria arbuscula.</title>
        <authorList>
            <person name="Buettner E."/>
        </authorList>
    </citation>
    <scope>NUCLEOTIDE SEQUENCE</scope>
    <source>
        <strain evidence="3">VT107</strain>
    </source>
</reference>
<comment type="similarity">
    <text evidence="1">Belongs to the PAL/histidase family.</text>
</comment>
<accession>A0A9W8N8W4</accession>
<feature type="compositionally biased region" description="Polar residues" evidence="2">
    <location>
        <begin position="98"/>
        <end position="113"/>
    </location>
</feature>
<evidence type="ECO:0000256" key="1">
    <source>
        <dbReference type="ARBA" id="ARBA00007238"/>
    </source>
</evidence>
<dbReference type="Proteomes" id="UP001148614">
    <property type="component" value="Unassembled WGS sequence"/>
</dbReference>